<dbReference type="PROSITE" id="PS00061">
    <property type="entry name" value="ADH_SHORT"/>
    <property type="match status" value="1"/>
</dbReference>
<protein>
    <recommendedName>
        <fullName evidence="6">Short-subunit dehydrogenase</fullName>
    </recommendedName>
</protein>
<dbReference type="AlphaFoldDB" id="A0A495BC53"/>
<dbReference type="SUPFAM" id="SSF51735">
    <property type="entry name" value="NAD(P)-binding Rossmann-fold domains"/>
    <property type="match status" value="1"/>
</dbReference>
<dbReference type="EMBL" id="RBID01000015">
    <property type="protein sequence ID" value="RKQ58063.1"/>
    <property type="molecule type" value="Genomic_DNA"/>
</dbReference>
<organism evidence="4 5">
    <name type="scientific">Vogesella indigofera</name>
    <name type="common">Pseudomonas indigofera</name>
    <dbReference type="NCBI Taxonomy" id="45465"/>
    <lineage>
        <taxon>Bacteria</taxon>
        <taxon>Pseudomonadati</taxon>
        <taxon>Pseudomonadota</taxon>
        <taxon>Betaproteobacteria</taxon>
        <taxon>Neisseriales</taxon>
        <taxon>Chromobacteriaceae</taxon>
        <taxon>Vogesella</taxon>
    </lineage>
</organism>
<keyword evidence="2" id="KW-0560">Oxidoreductase</keyword>
<evidence type="ECO:0008006" key="6">
    <source>
        <dbReference type="Google" id="ProtNLM"/>
    </source>
</evidence>
<evidence type="ECO:0000256" key="2">
    <source>
        <dbReference type="ARBA" id="ARBA00023002"/>
    </source>
</evidence>
<accession>A0A495BC53</accession>
<dbReference type="Pfam" id="PF00106">
    <property type="entry name" value="adh_short"/>
    <property type="match status" value="1"/>
</dbReference>
<evidence type="ECO:0000256" key="3">
    <source>
        <dbReference type="RuleBase" id="RU000363"/>
    </source>
</evidence>
<dbReference type="GO" id="GO:0016491">
    <property type="term" value="F:oxidoreductase activity"/>
    <property type="evidence" value="ECO:0007669"/>
    <property type="project" value="UniProtKB-KW"/>
</dbReference>
<dbReference type="GO" id="GO:0016020">
    <property type="term" value="C:membrane"/>
    <property type="evidence" value="ECO:0007669"/>
    <property type="project" value="TreeGrafter"/>
</dbReference>
<dbReference type="PRINTS" id="PR00080">
    <property type="entry name" value="SDRFAMILY"/>
</dbReference>
<comment type="similarity">
    <text evidence="1 3">Belongs to the short-chain dehydrogenases/reductases (SDR) family.</text>
</comment>
<comment type="caution">
    <text evidence="4">The sequence shown here is derived from an EMBL/GenBank/DDBJ whole genome shotgun (WGS) entry which is preliminary data.</text>
</comment>
<gene>
    <name evidence="4" type="ORF">C8E02_2377</name>
</gene>
<evidence type="ECO:0000313" key="4">
    <source>
        <dbReference type="EMBL" id="RKQ58063.1"/>
    </source>
</evidence>
<dbReference type="RefSeq" id="WP_120810901.1">
    <property type="nucleotide sequence ID" value="NZ_RBID01000015.1"/>
</dbReference>
<dbReference type="Gene3D" id="3.40.50.720">
    <property type="entry name" value="NAD(P)-binding Rossmann-like Domain"/>
    <property type="match status" value="1"/>
</dbReference>
<name>A0A495BC53_VOGIN</name>
<evidence type="ECO:0000256" key="1">
    <source>
        <dbReference type="ARBA" id="ARBA00006484"/>
    </source>
</evidence>
<dbReference type="PIRSF" id="PIRSF000126">
    <property type="entry name" value="11-beta-HSD1"/>
    <property type="match status" value="1"/>
</dbReference>
<sequence>MTSLPFERMTALVSGASSGIGRCFAEALAQRGCHLILTARSDDALQQLAAQLRARHGIRVLVIVADLAQAGAAAALYAEITAAGWTVDLLVNNAGFGKWRHFLDEDADTYQRMLMLNIVALTELTRLLLPAMQVRRLGAVINVASTAAFQPLPYIAVYGASKAYVLHLTEALAAEYEGSGVRFLALCPGNTQTRFTEVANADVSGMAAASPESVVASALRALDAGRHYHVPGRVNYLTAQLPRLLSRRQVTRLVASLFAKRIMPKVS</sequence>
<evidence type="ECO:0000313" key="5">
    <source>
        <dbReference type="Proteomes" id="UP000279384"/>
    </source>
</evidence>
<dbReference type="InterPro" id="IPR002347">
    <property type="entry name" value="SDR_fam"/>
</dbReference>
<proteinExistence type="inferred from homology"/>
<dbReference type="Proteomes" id="UP000279384">
    <property type="component" value="Unassembled WGS sequence"/>
</dbReference>
<dbReference type="InterPro" id="IPR036291">
    <property type="entry name" value="NAD(P)-bd_dom_sf"/>
</dbReference>
<dbReference type="PANTHER" id="PTHR44196:SF2">
    <property type="entry name" value="SHORT-CHAIN DEHYDROGENASE-RELATED"/>
    <property type="match status" value="1"/>
</dbReference>
<dbReference type="PANTHER" id="PTHR44196">
    <property type="entry name" value="DEHYDROGENASE/REDUCTASE SDR FAMILY MEMBER 7B"/>
    <property type="match status" value="1"/>
</dbReference>
<dbReference type="PRINTS" id="PR00081">
    <property type="entry name" value="GDHRDH"/>
</dbReference>
<reference evidence="4 5" key="1">
    <citation type="submission" date="2018-10" db="EMBL/GenBank/DDBJ databases">
        <title>Genomic Encyclopedia of Type Strains, Phase IV (KMG-IV): sequencing the most valuable type-strain genomes for metagenomic binning, comparative biology and taxonomic classification.</title>
        <authorList>
            <person name="Goeker M."/>
        </authorList>
    </citation>
    <scope>NUCLEOTIDE SEQUENCE [LARGE SCALE GENOMIC DNA]</scope>
    <source>
        <strain evidence="4 5">DSM 3303</strain>
    </source>
</reference>
<dbReference type="InterPro" id="IPR020904">
    <property type="entry name" value="Sc_DH/Rdtase_CS"/>
</dbReference>